<name>H3AS25_LATCH</name>
<evidence type="ECO:0000259" key="1">
    <source>
        <dbReference type="Pfam" id="PF05699"/>
    </source>
</evidence>
<dbReference type="OMA" id="CHLANIC"/>
<accession>H3AS25</accession>
<dbReference type="HOGENOM" id="CLU_013265_2_1_1"/>
<evidence type="ECO:0000313" key="3">
    <source>
        <dbReference type="Proteomes" id="UP000008672"/>
    </source>
</evidence>
<dbReference type="AlphaFoldDB" id="H3AS25"/>
<reference evidence="3" key="1">
    <citation type="submission" date="2011-08" db="EMBL/GenBank/DDBJ databases">
        <title>The draft genome of Latimeria chalumnae.</title>
        <authorList>
            <person name="Di Palma F."/>
            <person name="Alfoldi J."/>
            <person name="Johnson J."/>
            <person name="Berlin A."/>
            <person name="Gnerre S."/>
            <person name="Jaffe D."/>
            <person name="MacCallum I."/>
            <person name="Young S."/>
            <person name="Walker B.J."/>
            <person name="Lander E."/>
            <person name="Lindblad-Toh K."/>
        </authorList>
    </citation>
    <scope>NUCLEOTIDE SEQUENCE [LARGE SCALE GENOMIC DNA]</scope>
    <source>
        <strain evidence="3">Wild caught</strain>
    </source>
</reference>
<sequence length="402" mass="46234">VGKYNSVLSRIKPLQPDVYDIGCVCHIANLVTQKAVKTLPLNVEDLLLNVYFHSEHSSKRKEQYKEFLDFTDTKPLKIVKHYATRWLSLEKCVIRLLHHWDALKSYFNSHNEIKHCAKMLNNTEMWLYFCFLEHLPLLNHFNTTFQTSESMIGYLLEEATILLRKIMGKFVTAQAIKDSQSLLKVPLHDKSLQHGDDIISENDDIPSQTLSSFFSHVRQFYEAATDKIMKMFPFQDATLKALRFLNPDSRDSIQTDAVIRLAEKLHVNDHDLRALEDEFLDYQLSSASELPDFECGSSLSDFWKAMANTKIKSRNSPRLHKVAVAALMIPHSNADTERLFSTLRKIYTDARSSLSSDAIHAILSTKVNNNTSCKDYRPEPNVLDAARKPCTTYNRRLQCSTQ</sequence>
<dbReference type="Pfam" id="PF05699">
    <property type="entry name" value="Dimer_Tnp_hAT"/>
    <property type="match status" value="1"/>
</dbReference>
<dbReference type="GeneTree" id="ENSGT01030000234766"/>
<organism evidence="2 3">
    <name type="scientific">Latimeria chalumnae</name>
    <name type="common">Coelacanth</name>
    <dbReference type="NCBI Taxonomy" id="7897"/>
    <lineage>
        <taxon>Eukaryota</taxon>
        <taxon>Metazoa</taxon>
        <taxon>Chordata</taxon>
        <taxon>Craniata</taxon>
        <taxon>Vertebrata</taxon>
        <taxon>Euteleostomi</taxon>
        <taxon>Coelacanthiformes</taxon>
        <taxon>Coelacanthidae</taxon>
        <taxon>Latimeria</taxon>
    </lineage>
</organism>
<protein>
    <recommendedName>
        <fullName evidence="1">HAT C-terminal dimerisation domain-containing protein</fullName>
    </recommendedName>
</protein>
<dbReference type="Proteomes" id="UP000008672">
    <property type="component" value="Unassembled WGS sequence"/>
</dbReference>
<dbReference type="PANTHER" id="PTHR37162">
    <property type="entry name" value="HAT FAMILY DIMERISATION DOMAINCONTAINING PROTEIN-RELATED"/>
    <property type="match status" value="1"/>
</dbReference>
<keyword evidence="3" id="KW-1185">Reference proteome</keyword>
<feature type="domain" description="HAT C-terminal dimerisation" evidence="1">
    <location>
        <begin position="298"/>
        <end position="366"/>
    </location>
</feature>
<dbReference type="Ensembl" id="ENSLACT00000012539.1">
    <property type="protein sequence ID" value="ENSLACP00000012446.1"/>
    <property type="gene ID" value="ENSLACG00000010966.1"/>
</dbReference>
<reference evidence="2" key="3">
    <citation type="submission" date="2025-09" db="UniProtKB">
        <authorList>
            <consortium name="Ensembl"/>
        </authorList>
    </citation>
    <scope>IDENTIFICATION</scope>
</reference>
<reference evidence="2" key="2">
    <citation type="submission" date="2025-08" db="UniProtKB">
        <authorList>
            <consortium name="Ensembl"/>
        </authorList>
    </citation>
    <scope>IDENTIFICATION</scope>
</reference>
<dbReference type="GO" id="GO:0046983">
    <property type="term" value="F:protein dimerization activity"/>
    <property type="evidence" value="ECO:0007669"/>
    <property type="project" value="InterPro"/>
</dbReference>
<dbReference type="InterPro" id="IPR008906">
    <property type="entry name" value="HATC_C_dom"/>
</dbReference>
<dbReference type="SUPFAM" id="SSF53098">
    <property type="entry name" value="Ribonuclease H-like"/>
    <property type="match status" value="1"/>
</dbReference>
<evidence type="ECO:0000313" key="2">
    <source>
        <dbReference type="Ensembl" id="ENSLACP00000012446.1"/>
    </source>
</evidence>
<dbReference type="PANTHER" id="PTHR37162:SF1">
    <property type="entry name" value="BED-TYPE DOMAIN-CONTAINING PROTEIN"/>
    <property type="match status" value="1"/>
</dbReference>
<dbReference type="InterPro" id="IPR012337">
    <property type="entry name" value="RNaseH-like_sf"/>
</dbReference>
<dbReference type="InParanoid" id="H3AS25"/>
<dbReference type="EMBL" id="AFYH01163843">
    <property type="status" value="NOT_ANNOTATED_CDS"/>
    <property type="molecule type" value="Genomic_DNA"/>
</dbReference>
<proteinExistence type="predicted"/>